<evidence type="ECO:0000256" key="5">
    <source>
        <dbReference type="ARBA" id="ARBA00023194"/>
    </source>
</evidence>
<dbReference type="PROSITE" id="PS00606">
    <property type="entry name" value="KS3_1"/>
    <property type="match status" value="2"/>
</dbReference>
<protein>
    <submittedName>
        <fullName evidence="10">Uncharacterized protein</fullName>
    </submittedName>
</protein>
<reference evidence="10" key="1">
    <citation type="submission" date="2021-01" db="EMBL/GenBank/DDBJ databases">
        <title>Whole genome shotgun sequence of Actinoplanes cyaneus NBRC 14990.</title>
        <authorList>
            <person name="Komaki H."/>
            <person name="Tamura T."/>
        </authorList>
    </citation>
    <scope>NUCLEOTIDE SEQUENCE</scope>
    <source>
        <strain evidence="10">NBRC 14990</strain>
    </source>
</reference>
<evidence type="ECO:0000256" key="7">
    <source>
        <dbReference type="ARBA" id="ARBA00023315"/>
    </source>
</evidence>
<evidence type="ECO:0000256" key="4">
    <source>
        <dbReference type="ARBA" id="ARBA00022679"/>
    </source>
</evidence>
<dbReference type="InterPro" id="IPR036291">
    <property type="entry name" value="NAD(P)-bd_dom_sf"/>
</dbReference>
<dbReference type="Gene3D" id="6.10.140.1830">
    <property type="match status" value="1"/>
</dbReference>
<keyword evidence="4" id="KW-0808">Transferase</keyword>
<feature type="domain" description="Ketosynthase family 3 (KS3)" evidence="9">
    <location>
        <begin position="34"/>
        <end position="458"/>
    </location>
</feature>
<dbReference type="PANTHER" id="PTHR43775">
    <property type="entry name" value="FATTY ACID SYNTHASE"/>
    <property type="match status" value="1"/>
</dbReference>
<dbReference type="SUPFAM" id="SSF52151">
    <property type="entry name" value="FabD/lysophospholipase-like"/>
    <property type="match status" value="2"/>
</dbReference>
<dbReference type="Gene3D" id="1.10.1200.10">
    <property type="entry name" value="ACP-like"/>
    <property type="match status" value="2"/>
</dbReference>
<evidence type="ECO:0000256" key="1">
    <source>
        <dbReference type="ARBA" id="ARBA00001957"/>
    </source>
</evidence>
<dbReference type="CDD" id="cd08952">
    <property type="entry name" value="KR_1_SDR_x"/>
    <property type="match status" value="2"/>
</dbReference>
<evidence type="ECO:0000259" key="9">
    <source>
        <dbReference type="PROSITE" id="PS52004"/>
    </source>
</evidence>
<dbReference type="NCBIfam" id="NF045894">
    <property type="entry name" value="PKS_plus_SDR"/>
    <property type="match status" value="1"/>
</dbReference>
<dbReference type="InterPro" id="IPR015083">
    <property type="entry name" value="NorB/c/GfsB-D-like_docking"/>
</dbReference>
<dbReference type="SUPFAM" id="SSF55048">
    <property type="entry name" value="Probable ACP-binding domain of malonyl-CoA ACP transacylase"/>
    <property type="match status" value="2"/>
</dbReference>
<evidence type="ECO:0000256" key="2">
    <source>
        <dbReference type="ARBA" id="ARBA00022450"/>
    </source>
</evidence>
<keyword evidence="2" id="KW-0596">Phosphopantetheine</keyword>
<gene>
    <name evidence="10" type="ORF">Acy02nite_87180</name>
</gene>
<dbReference type="SUPFAM" id="SSF51735">
    <property type="entry name" value="NAD(P)-binding Rossmann-fold domains"/>
    <property type="match status" value="4"/>
</dbReference>
<evidence type="ECO:0000313" key="11">
    <source>
        <dbReference type="Proteomes" id="UP000619479"/>
    </source>
</evidence>
<dbReference type="PROSITE" id="PS50075">
    <property type="entry name" value="CARRIER"/>
    <property type="match status" value="2"/>
</dbReference>
<dbReference type="Pfam" id="PF16197">
    <property type="entry name" value="KAsynt_C_assoc"/>
    <property type="match status" value="2"/>
</dbReference>
<dbReference type="InterPro" id="IPR013968">
    <property type="entry name" value="PKS_KR"/>
</dbReference>
<dbReference type="CDD" id="cd00833">
    <property type="entry name" value="PKS"/>
    <property type="match status" value="2"/>
</dbReference>
<dbReference type="Pfam" id="PF18369">
    <property type="entry name" value="PKS_DE"/>
    <property type="match status" value="1"/>
</dbReference>
<dbReference type="Pfam" id="PF08990">
    <property type="entry name" value="Docking"/>
    <property type="match status" value="1"/>
</dbReference>
<dbReference type="Gene3D" id="1.10.287.1960">
    <property type="match status" value="2"/>
</dbReference>
<dbReference type="EMBL" id="BOMH01000084">
    <property type="protein sequence ID" value="GID70837.1"/>
    <property type="molecule type" value="Genomic_DNA"/>
</dbReference>
<sequence length="2902" mass="303283">MTQPDHKIVEALRSALKETDRLRRQQQEATARATEPIAVVGTACRYPGGVRGPEDLWRLVADGRDAIGEFPADRGWDLTGLFSDDPDAAGTSFARGGGFLYDAGDFDASLFGISPREARAMDPQQRLLLECAWEAFERAGLDPLGQRGARTGVWTGSNDQDYLGLLGDHPGELEGHLGTGNAASVLSGRLAYTFGLEGPAVTVDTACSSSLVALHLAVQALRRGEVDQALVAGVLVMSTPGTFLEFSRQRGLAADGRCKSFAAGADGTGWGEGAGVLLVERLSSARAAGRTVLAVVRGTAINQDGASNGLTAPNGPAQRRVIRAALADAGLTAQEVDAVEAHGTGTTLGDPIEAQALLATYGKDRDLPLWLGSLKSNIGHTQAAAGVGGIIKMIEAMRHGVLPKTLHVDEPTPKVDWSSGAVALLTEARPWPESGRARRSAVSSFGMSGTNAHVILEQGDDPVSAVQPDDDRPVPILLSGATPAALRAQIAAVAGREAPLAGIAATLAGRAALAERAVACDRASLESPQVIGTAAESSDIVFVYPGQGGQWLNMAVGLLAEAAFADRLRECDAALRPYTGWSVEEVLRGSDDWLTRVEVVQPVLWAVGVALTAWWQSYGVHPAAVVGHSQGEVVAAVVAGALSVEDGARVVTARSAPLAGLTGDGGMLSVGAPAEQVERWLADRPGLNIAAVNGPAQVVVAGDRPRLRELIPFCEAQGVRARLVEVRYASHSPQVEPVREAILDGLGDVRGATPAIPWYSTVTGERVTEPVGADYWWTNLRQQVRFAPVIQQLAEAGFGLFAEVSGHPVVTVALEQCAPDAAVWGTLRRGEDGPQARIRALGDAWVRGVRVDWSSWFAGIARDADFPTYPFQRRRYWLTPEEQRRDRGGDPEFWAAVEAGAASLADELGLETAAVEPVVDGLAAWHGRRRLAAAIDGWRYAVTWKKLATPAPVRPQGRWLVVRPEGVEVPDVLPDAETITVDAAAVTLPEGPYAGIVSLLSFDERPMTGHPHVPRGLAGTLALIQAAGDDTRVWVLTADTGSLAQAQVAGLGRIAGLEMAHRWGGLLEIPADPDPALVGTVVAGAFGPEDQLALRAGGVQARRVVPAPARKGAAAWQPRGTVLITGGTGALGGRIARWAAGNGADRLILVSRRGGTTDLPNAEVHACDLADRAAVEALLAGVGPVDAVVHAAGVGANVPFEQTDASLLDTLLAGKVAGAVHLDELVGEVDAFIAFSSLSGVWGSHSHAAYAAANAALDALAQRRRARGLRMTTIAWGSWAESGMASAEVGADLRRRGIVALAPEQAIEAMRRAVGQDDTNVCVVDVDWPRFTELFTAERPRPLIGDIPAVREVLDRAAATDPGTGGSALATRLAGLGAAERDRVVLEFVRSAAAAVLGHPGSDEIPPRRPFRELGFDSLTAVELRNRLRAETGIGLPATVVFDHPNAAALAAHLLAKVGATAAPEATVTVTGSVATLDEPIAITAMSCRFPGGVASADDLWRLVADGVDAMSPFPTDRGWYLGDLVNADPSVRGTTYTSEGGFLDDVAGFDARLFGITPREAVAMDPQQRLLLECSWEALERAGLDPTGLRGTRTGVFAGTNGSDYLWSMGVFPSALEGHLGTGNAASVLSGRISYTFGLEGPAMTVDTGCSSSLVALHLAVQALRQGECELALVGGVTVMSTPGPFVEFSRKGGLAADGRCKSFAAAADGTGWSEGVGVLVVERLSDAERAGRPVLAVVRGSAVNQDGASNGLTAPSGPSQQKVIMQALANARLRPGDVDAVEAHGTGTTLGDPIEANALLATYGVGRTGEPVWLGSVKSNLGHTQAAAGMAGLMKMVQAIRHGALPRTLHVDEPSPHVDWALGGVELLTEARPWPETGRPRRAGISAFGVSGTNSHVIIEQAPDAAPVEPSTSAGLVPLLLSAADTAGLRAQTEVVRKFVADGAALVDVAATLAGRARLNERAVAWDPDCLPAVTGVVLGDSPVFVYPGQGGQWLHMAVGLLEEESFAARLRECDAALRPLVGFSVEQILRDDESWLTKVEIVQPVLWAVGVALTAWWQSHGVTPAAVVGHSQGEVVAAVVAGALSVQDGARVVAARSQALVDLDGTGGMASIGASADTVTGWLRDGITIAAVNSPTQVVVAGERAAIAAFVPWCEEQGVRARQIEVGYASHSAHVEPVRDDMLTAIKGTSGTTPVIPWYSTVTGERVTEPVDARYWWDNLRQPVRFAPVVTRLAQDGFRLFAEVSGHPVLTLALEQCAPDAGVWGTLRRGDDGPAGRIRALGEGWVRGADVDWTPWVAHGRRLPDAPTYPFQHRRYWLSPSDAGEQAPEQTTRYTIGWAPLDLDPGARLTGRWLVVAPAGDLADEVTAELTAAGADVVLSPAVIAGDFAGVVSAMDFAATVAVIQSLEGVDAPLWVVTRGAAGPEPARDPAQAQIWGLGRVAALEHPQRWGGLVDLPESGAAGLAAAVTNGRGEDQIALRDGRAWVRRLRPTTIATGGWKPGGTVLIAGGTGALGGHAARWAAANGADRLILVSRRGGSTDLPNAQVHACDLADRDAVAALLAEVGPVDAVVHAAGVGEDTAIADLTPDRIAGIAEVRITGARLLAELTGAATFVIFTSAAGVWGTVRHPATAAADAYLEAYASQRPGAISIAWSPWAGGGIAAAAAADGSLLRLGIRPLDPGRAAAQLAGPAPVIADVDWGRFVPAFSLARPNRFFAELEVATPEEALVQDDALRERLSALPAEEADRELVDMLRGHIAAVLGFQDTDRIPPARAFREIGFDSVTAVELRNRVNASTGLRCPATLVFDHPTPAALATYLRKQIVPDVELSVFDQLDDIERRLAAAVTDTITETKLRIRLRSLLTSLDGLATPSPAAVAAPGDNDDELLRFIDSQLGRA</sequence>
<dbReference type="Pfam" id="PF00109">
    <property type="entry name" value="ketoacyl-synt"/>
    <property type="match status" value="2"/>
</dbReference>
<dbReference type="InterPro" id="IPR057326">
    <property type="entry name" value="KR_dom"/>
</dbReference>
<evidence type="ECO:0000256" key="3">
    <source>
        <dbReference type="ARBA" id="ARBA00022553"/>
    </source>
</evidence>
<dbReference type="SUPFAM" id="SSF47336">
    <property type="entry name" value="ACP-like"/>
    <property type="match status" value="2"/>
</dbReference>
<dbReference type="InterPro" id="IPR014031">
    <property type="entry name" value="Ketoacyl_synth_C"/>
</dbReference>
<keyword evidence="7" id="KW-0012">Acyltransferase</keyword>
<keyword evidence="5" id="KW-0045">Antibiotic biosynthesis</keyword>
<dbReference type="InterPro" id="IPR016039">
    <property type="entry name" value="Thiolase-like"/>
</dbReference>
<dbReference type="Proteomes" id="UP000619479">
    <property type="component" value="Unassembled WGS sequence"/>
</dbReference>
<keyword evidence="6" id="KW-0511">Multifunctional enzyme</keyword>
<dbReference type="InterPro" id="IPR050091">
    <property type="entry name" value="PKS_NRPS_Biosynth_Enz"/>
</dbReference>
<dbReference type="InterPro" id="IPR018201">
    <property type="entry name" value="Ketoacyl_synth_AS"/>
</dbReference>
<feature type="domain" description="Carrier" evidence="8">
    <location>
        <begin position="1383"/>
        <end position="1458"/>
    </location>
</feature>
<dbReference type="FunFam" id="1.10.1200.10:FF:000007">
    <property type="entry name" value="Probable polyketide synthase pks17"/>
    <property type="match status" value="2"/>
</dbReference>
<dbReference type="InterPro" id="IPR014043">
    <property type="entry name" value="Acyl_transferase_dom"/>
</dbReference>
<dbReference type="Pfam" id="PF00698">
    <property type="entry name" value="Acyl_transf_1"/>
    <property type="match status" value="2"/>
</dbReference>
<dbReference type="InterPro" id="IPR041618">
    <property type="entry name" value="PKS_DE"/>
</dbReference>
<dbReference type="SUPFAM" id="SSF53901">
    <property type="entry name" value="Thiolase-like"/>
    <property type="match status" value="2"/>
</dbReference>
<dbReference type="GO" id="GO:0033068">
    <property type="term" value="P:macrolide biosynthetic process"/>
    <property type="evidence" value="ECO:0007669"/>
    <property type="project" value="UniProtKB-ARBA"/>
</dbReference>
<accession>A0A919M9G3</accession>
<dbReference type="InterPro" id="IPR001227">
    <property type="entry name" value="Ac_transferase_dom_sf"/>
</dbReference>
<evidence type="ECO:0000259" key="8">
    <source>
        <dbReference type="PROSITE" id="PS50075"/>
    </source>
</evidence>
<keyword evidence="11" id="KW-1185">Reference proteome</keyword>
<dbReference type="RefSeq" id="WP_275407310.1">
    <property type="nucleotide sequence ID" value="NZ_BOMH01000084.1"/>
</dbReference>
<dbReference type="Pfam" id="PF08659">
    <property type="entry name" value="KR"/>
    <property type="match status" value="2"/>
</dbReference>
<dbReference type="PROSITE" id="PS00012">
    <property type="entry name" value="PHOSPHOPANTETHEINE"/>
    <property type="match status" value="2"/>
</dbReference>
<organism evidence="10 11">
    <name type="scientific">Actinoplanes cyaneus</name>
    <dbReference type="NCBI Taxonomy" id="52696"/>
    <lineage>
        <taxon>Bacteria</taxon>
        <taxon>Bacillati</taxon>
        <taxon>Actinomycetota</taxon>
        <taxon>Actinomycetes</taxon>
        <taxon>Micromonosporales</taxon>
        <taxon>Micromonosporaceae</taxon>
        <taxon>Actinoplanes</taxon>
    </lineage>
</organism>
<dbReference type="Pfam" id="PF00550">
    <property type="entry name" value="PP-binding"/>
    <property type="match status" value="2"/>
</dbReference>
<dbReference type="SMART" id="SM00827">
    <property type="entry name" value="PKS_AT"/>
    <property type="match status" value="2"/>
</dbReference>
<dbReference type="PANTHER" id="PTHR43775:SF51">
    <property type="entry name" value="INACTIVE PHENOLPHTHIOCEROL SYNTHESIS POLYKETIDE SYNTHASE TYPE I PKS1-RELATED"/>
    <property type="match status" value="1"/>
</dbReference>
<dbReference type="SMART" id="SM00822">
    <property type="entry name" value="PKS_KR"/>
    <property type="match status" value="2"/>
</dbReference>
<dbReference type="InterPro" id="IPR014030">
    <property type="entry name" value="Ketoacyl_synth_N"/>
</dbReference>
<dbReference type="InterPro" id="IPR009081">
    <property type="entry name" value="PP-bd_ACP"/>
</dbReference>
<dbReference type="Gene3D" id="3.40.47.10">
    <property type="match status" value="2"/>
</dbReference>
<dbReference type="Gene3D" id="3.40.366.10">
    <property type="entry name" value="Malonyl-Coenzyme A Acyl Carrier Protein, domain 2"/>
    <property type="match status" value="2"/>
</dbReference>
<dbReference type="Gene3D" id="3.40.50.720">
    <property type="entry name" value="NAD(P)-binding Rossmann-like Domain"/>
    <property type="match status" value="2"/>
</dbReference>
<dbReference type="GO" id="GO:0004312">
    <property type="term" value="F:fatty acid synthase activity"/>
    <property type="evidence" value="ECO:0007669"/>
    <property type="project" value="TreeGrafter"/>
</dbReference>
<keyword evidence="3" id="KW-0597">Phosphoprotein</keyword>
<dbReference type="InterPro" id="IPR020806">
    <property type="entry name" value="PKS_PP-bd"/>
</dbReference>
<dbReference type="SMART" id="SM01294">
    <property type="entry name" value="PKS_PP_betabranch"/>
    <property type="match status" value="2"/>
</dbReference>
<dbReference type="GO" id="GO:0031177">
    <property type="term" value="F:phosphopantetheine binding"/>
    <property type="evidence" value="ECO:0007669"/>
    <property type="project" value="InterPro"/>
</dbReference>
<proteinExistence type="predicted"/>
<feature type="domain" description="Ketosynthase family 3 (KS3)" evidence="9">
    <location>
        <begin position="1478"/>
        <end position="1903"/>
    </location>
</feature>
<name>A0A919M9G3_9ACTN</name>
<dbReference type="Gene3D" id="3.30.70.3290">
    <property type="match status" value="2"/>
</dbReference>
<dbReference type="InterPro" id="IPR020841">
    <property type="entry name" value="PKS_Beta-ketoAc_synthase_dom"/>
</dbReference>
<evidence type="ECO:0000313" key="10">
    <source>
        <dbReference type="EMBL" id="GID70837.1"/>
    </source>
</evidence>
<dbReference type="InterPro" id="IPR006162">
    <property type="entry name" value="Ppantetheine_attach_site"/>
</dbReference>
<dbReference type="Gene3D" id="3.30.70.250">
    <property type="entry name" value="Malonyl-CoA ACP transacylase, ACP-binding"/>
    <property type="match status" value="2"/>
</dbReference>
<dbReference type="SMART" id="SM00825">
    <property type="entry name" value="PKS_KS"/>
    <property type="match status" value="2"/>
</dbReference>
<dbReference type="InterPro" id="IPR036736">
    <property type="entry name" value="ACP-like_sf"/>
</dbReference>
<dbReference type="GO" id="GO:0006633">
    <property type="term" value="P:fatty acid biosynthetic process"/>
    <property type="evidence" value="ECO:0007669"/>
    <property type="project" value="InterPro"/>
</dbReference>
<evidence type="ECO:0000256" key="6">
    <source>
        <dbReference type="ARBA" id="ARBA00023268"/>
    </source>
</evidence>
<comment type="caution">
    <text evidence="10">The sequence shown here is derived from an EMBL/GenBank/DDBJ whole genome shotgun (WGS) entry which is preliminary data.</text>
</comment>
<dbReference type="FunFam" id="3.40.47.10:FF:000019">
    <property type="entry name" value="Polyketide synthase type I"/>
    <property type="match status" value="2"/>
</dbReference>
<dbReference type="InterPro" id="IPR016036">
    <property type="entry name" value="Malonyl_transacylase_ACP-bd"/>
</dbReference>
<dbReference type="InterPro" id="IPR032821">
    <property type="entry name" value="PKS_assoc"/>
</dbReference>
<feature type="domain" description="Carrier" evidence="8">
    <location>
        <begin position="2749"/>
        <end position="2827"/>
    </location>
</feature>
<dbReference type="InterPro" id="IPR016035">
    <property type="entry name" value="Acyl_Trfase/lysoPLipase"/>
</dbReference>
<dbReference type="GO" id="GO:0004315">
    <property type="term" value="F:3-oxoacyl-[acyl-carrier-protein] synthase activity"/>
    <property type="evidence" value="ECO:0007669"/>
    <property type="project" value="InterPro"/>
</dbReference>
<dbReference type="SMART" id="SM00823">
    <property type="entry name" value="PKS_PP"/>
    <property type="match status" value="2"/>
</dbReference>
<comment type="cofactor">
    <cofactor evidence="1">
        <name>pantetheine 4'-phosphate</name>
        <dbReference type="ChEBI" id="CHEBI:47942"/>
    </cofactor>
</comment>
<dbReference type="Pfam" id="PF02801">
    <property type="entry name" value="Ketoacyl-synt_C"/>
    <property type="match status" value="2"/>
</dbReference>
<dbReference type="PROSITE" id="PS52004">
    <property type="entry name" value="KS3_2"/>
    <property type="match status" value="2"/>
</dbReference>